<dbReference type="InterPro" id="IPR051137">
    <property type="entry name" value="PP4R3-like"/>
</dbReference>
<dbReference type="GO" id="GO:0005654">
    <property type="term" value="C:nucleoplasm"/>
    <property type="evidence" value="ECO:0007669"/>
    <property type="project" value="TreeGrafter"/>
</dbReference>
<dbReference type="AlphaFoldDB" id="A0A0S4JE23"/>
<feature type="region of interest" description="Disordered" evidence="1">
    <location>
        <begin position="937"/>
        <end position="958"/>
    </location>
</feature>
<feature type="compositionally biased region" description="Low complexity" evidence="1">
    <location>
        <begin position="940"/>
        <end position="958"/>
    </location>
</feature>
<evidence type="ECO:0000256" key="1">
    <source>
        <dbReference type="SAM" id="MobiDB-lite"/>
    </source>
</evidence>
<dbReference type="InterPro" id="IPR055236">
    <property type="entry name" value="EVH1_PP4R3"/>
</dbReference>
<dbReference type="Proteomes" id="UP000051952">
    <property type="component" value="Unassembled WGS sequence"/>
</dbReference>
<feature type="region of interest" description="Disordered" evidence="1">
    <location>
        <begin position="104"/>
        <end position="123"/>
    </location>
</feature>
<organism evidence="3 4">
    <name type="scientific">Bodo saltans</name>
    <name type="common">Flagellated protozoan</name>
    <dbReference type="NCBI Taxonomy" id="75058"/>
    <lineage>
        <taxon>Eukaryota</taxon>
        <taxon>Discoba</taxon>
        <taxon>Euglenozoa</taxon>
        <taxon>Kinetoplastea</taxon>
        <taxon>Metakinetoplastina</taxon>
        <taxon>Eubodonida</taxon>
        <taxon>Bodonidae</taxon>
        <taxon>Bodo</taxon>
    </lineage>
</organism>
<feature type="compositionally biased region" description="Polar residues" evidence="1">
    <location>
        <begin position="229"/>
        <end position="243"/>
    </location>
</feature>
<dbReference type="OrthoDB" id="27483at2759"/>
<evidence type="ECO:0000313" key="4">
    <source>
        <dbReference type="Proteomes" id="UP000051952"/>
    </source>
</evidence>
<keyword evidence="4" id="KW-1185">Reference proteome</keyword>
<feature type="compositionally biased region" description="Acidic residues" evidence="1">
    <location>
        <begin position="1169"/>
        <end position="1180"/>
    </location>
</feature>
<reference evidence="4" key="1">
    <citation type="submission" date="2015-09" db="EMBL/GenBank/DDBJ databases">
        <authorList>
            <consortium name="Pathogen Informatics"/>
        </authorList>
    </citation>
    <scope>NUCLEOTIDE SEQUENCE [LARGE SCALE GENOMIC DNA]</scope>
    <source>
        <strain evidence="4">Lake Konstanz</strain>
    </source>
</reference>
<gene>
    <name evidence="3" type="ORF">BSAL_11405</name>
</gene>
<feature type="compositionally biased region" description="Polar residues" evidence="1">
    <location>
        <begin position="46"/>
        <end position="58"/>
    </location>
</feature>
<evidence type="ECO:0000313" key="3">
    <source>
        <dbReference type="EMBL" id="CUG87678.1"/>
    </source>
</evidence>
<sequence length="1195" mass="128066">MSANEEEQRYAEGANSAPSCGDELDETNIEISEAPTVKGSNEDAAESSTTNASVTSEAPQHEEDSTSSSTLLHTKAKLFTVASEDGSWTEIGVGTVAIRVVIDDEDDDEVDDDGNDEEADNTPSARMDVISIEEDQEVLMSTPLVEDDIYVVQHGTILVWSDPEIGRDMALSFNTPDGCKLTTDAIVKYQAQCKELKRKAAAELRDADQTSTDGAHATGGTGASDVGRQDTTPNAMRQVSGVSSEGADDHASPWSVCRGNLPTIALALQNNVRRFALHLRETDKFAATIAALFRACAQDGDVSSMNVIGRIVVALLGPPFNTDGRILSQFIDNDVIDHTLDIVQHALGRRTPDTGFVDAATRKAKFRNPCNLPPAVVTKIHVLYAAQSLKDLVPLLLDEGDAAGNSLLAVFLLRFKFGLVNDILRHDTCLPNAFVCPETHADLSTMRTFVAFLHDVSKTIKNAMVPFDAKENLYEELFSCGALEYIKRALSVLIKLPITPHNNNAAAVDVTTESPDSPLLPHTMVSMLCDVVAHMIMFYTKARDAMLLDAASTPVPPLVGGTPLTAEVKGADTAPSSSSTVAVRKCLWQRSNFSINTSTGHQQHSDIFAALMSHDRHTKCFLDVMIDTAVWASSSGVSMVAQSAYDLVYSCCVGLLQGNVYAAVGHNIQPHRRQIVKYLVEGNDHKTPTSPTTITTGTAAADRLAGAIKSHDDKNTAEEEGDAAAVHSTSSTTLEILDEQQHQQQQQDDSLRTMMESVDTMPPSVHDDWPPLYRVLYAVGHLSSIATTNDEPPTPQPSWTSSPTHRLSLHYLVRLLLSLTKDPIVGQSLGFPVMIETSRALRTVRIMLEAVVTNSSTTASGSVATVQATCIAWIAELVAAGDSTINQALVTSGVMLPVVDLFIALHGRRRGGGSILGSSAAHALDNVHQSIHRKKGTLKTTSSNGGHNSSSPLLHNSFSSNPLQGGGSGITSNPFLRSIGKDGLDSSRTKSLVGDSSTMQAYSVVDVALVQQILQLRGDALRQSIYPSHRSLATSLEHVVEETPEEASEELSSREASSVAVSAAVMSDLDFNALLAEYGPDAPVSDSMLREVVGDDVAHCHSHHATSSDDDDEAQADVHVGEGAEDESNDAERGEEKVGFLLRRESTIRGKRSRTPPPTSPTDSAPPLSDDDENDDDEAATDTTEPPAAKQARGE</sequence>
<feature type="region of interest" description="Disordered" evidence="1">
    <location>
        <begin position="204"/>
        <end position="252"/>
    </location>
</feature>
<proteinExistence type="predicted"/>
<dbReference type="Gene3D" id="2.30.29.30">
    <property type="entry name" value="Pleckstrin-homology domain (PH domain)/Phosphotyrosine-binding domain (PTB)"/>
    <property type="match status" value="1"/>
</dbReference>
<feature type="compositionally biased region" description="Basic and acidic residues" evidence="1">
    <location>
        <begin position="1"/>
        <end position="10"/>
    </location>
</feature>
<feature type="compositionally biased region" description="Acidic residues" evidence="1">
    <location>
        <begin position="104"/>
        <end position="120"/>
    </location>
</feature>
<protein>
    <recommendedName>
        <fullName evidence="2">PP4R3 EVH1-like domain-containing protein</fullName>
    </recommendedName>
</protein>
<evidence type="ECO:0000259" key="2">
    <source>
        <dbReference type="Pfam" id="PF22972"/>
    </source>
</evidence>
<name>A0A0S4JE23_BODSA</name>
<dbReference type="PANTHER" id="PTHR23318">
    <property type="entry name" value="ATP SYNTHASE GAMMA-RELATED"/>
    <property type="match status" value="1"/>
</dbReference>
<feature type="domain" description="PP4R3 EVH1-like" evidence="2">
    <location>
        <begin position="125"/>
        <end position="183"/>
    </location>
</feature>
<dbReference type="EMBL" id="CYKH01001573">
    <property type="protein sequence ID" value="CUG87678.1"/>
    <property type="molecule type" value="Genomic_DNA"/>
</dbReference>
<accession>A0A0S4JE23</accession>
<feature type="region of interest" description="Disordered" evidence="1">
    <location>
        <begin position="1122"/>
        <end position="1195"/>
    </location>
</feature>
<dbReference type="PANTHER" id="PTHR23318:SF0">
    <property type="entry name" value="SERINE_THREONINE-PROTEIN PHOSPHATASE 4 REGULATORY SUBUNIT 3"/>
    <property type="match status" value="1"/>
</dbReference>
<dbReference type="Pfam" id="PF22972">
    <property type="entry name" value="EVH1_PP4R3"/>
    <property type="match status" value="1"/>
</dbReference>
<feature type="region of interest" description="Disordered" evidence="1">
    <location>
        <begin position="1"/>
        <end position="70"/>
    </location>
</feature>
<feature type="compositionally biased region" description="Basic and acidic residues" evidence="1">
    <location>
        <begin position="1130"/>
        <end position="1148"/>
    </location>
</feature>
<dbReference type="VEuPathDB" id="TriTrypDB:BSAL_11405"/>
<dbReference type="GO" id="GO:0072542">
    <property type="term" value="F:protein phosphatase activator activity"/>
    <property type="evidence" value="ECO:0007669"/>
    <property type="project" value="TreeGrafter"/>
</dbReference>
<dbReference type="GO" id="GO:0030289">
    <property type="term" value="C:protein phosphatase 4 complex"/>
    <property type="evidence" value="ECO:0007669"/>
    <property type="project" value="TreeGrafter"/>
</dbReference>
<dbReference type="SUPFAM" id="SSF50729">
    <property type="entry name" value="PH domain-like"/>
    <property type="match status" value="1"/>
</dbReference>
<dbReference type="InterPro" id="IPR011993">
    <property type="entry name" value="PH-like_dom_sf"/>
</dbReference>